<keyword evidence="3" id="KW-0378">Hydrolase</keyword>
<proteinExistence type="inferred from homology"/>
<evidence type="ECO:0000313" key="8">
    <source>
        <dbReference type="Proteomes" id="UP001467690"/>
    </source>
</evidence>
<name>A0ABV1REC5_9ALTE</name>
<dbReference type="EMBL" id="JBELOE010000102">
    <property type="protein sequence ID" value="MER2491264.1"/>
    <property type="molecule type" value="Genomic_DNA"/>
</dbReference>
<dbReference type="PANTHER" id="PTHR42693">
    <property type="entry name" value="ARYLSULFATASE FAMILY MEMBER"/>
    <property type="match status" value="1"/>
</dbReference>
<dbReference type="InterPro" id="IPR017850">
    <property type="entry name" value="Alkaline_phosphatase_core_sf"/>
</dbReference>
<dbReference type="PANTHER" id="PTHR42693:SF53">
    <property type="entry name" value="ENDO-4-O-SULFATASE"/>
    <property type="match status" value="1"/>
</dbReference>
<keyword evidence="5" id="KW-0732">Signal</keyword>
<evidence type="ECO:0000256" key="5">
    <source>
        <dbReference type="SAM" id="SignalP"/>
    </source>
</evidence>
<evidence type="ECO:0000256" key="1">
    <source>
        <dbReference type="ARBA" id="ARBA00008779"/>
    </source>
</evidence>
<evidence type="ECO:0000256" key="4">
    <source>
        <dbReference type="ARBA" id="ARBA00022837"/>
    </source>
</evidence>
<gene>
    <name evidence="7" type="ORF">ABS311_05140</name>
</gene>
<feature type="domain" description="Sulfatase N-terminal" evidence="6">
    <location>
        <begin position="62"/>
        <end position="386"/>
    </location>
</feature>
<comment type="caution">
    <text evidence="7">The sequence shown here is derived from an EMBL/GenBank/DDBJ whole genome shotgun (WGS) entry which is preliminary data.</text>
</comment>
<dbReference type="InterPro" id="IPR024607">
    <property type="entry name" value="Sulfatase_CS"/>
</dbReference>
<keyword evidence="4" id="KW-0106">Calcium</keyword>
<comment type="similarity">
    <text evidence="1">Belongs to the sulfatase family.</text>
</comment>
<dbReference type="InterPro" id="IPR000917">
    <property type="entry name" value="Sulfatase_N"/>
</dbReference>
<feature type="signal peptide" evidence="5">
    <location>
        <begin position="1"/>
        <end position="30"/>
    </location>
</feature>
<sequence>MNKNHNKFKLWMITSVLVCLAACLNIPVNAANSGTAHSGVDSRNSSANNNAAHIRKSNVQKPNIVLIVTDDQGIGDIGFNQNPIIKTPNLDKLAQQSTALTNFHVDPTCSPTRAALLTGKHSLKAGVWHTILGRYMLGPEHQTLAEELKDNGYQTAIFGKWHLGDNYPYRPQDQGFDLSVIHGGGGVGQTPDYWGNTQFDDVYYRNGKPEFFSGYATKVWFDEAINFIQQPQEQPYFAYIALNAPHGPYRAPTEYVSQYEDMGLSNEVATFYGMITYIDEQVERLRETLRKTGQEENTIFIYMTDNGSSYRPTHSGKLTPRGQKIAEKFPKWVPNNGYSGYKGQVYEGGHRVPFLIYYPNGNLKKQNFNQLTAHYDVLPTLLDLIGSNVSDSEIDGVSLKPLLTQGQQPALKNRSVVVTNQRVYDPSIKRPTAVLKGPWRYITSGQKAELYHIEKDPLQKQNLLQGLNFNHEDKPNLQVESEMIKIAQQMNQTRVNWFAALAQAGFKDRFIHVGNPAENPARLNAMDWMEVPKGQPVPWFIGHQPAAPEYDYVHWLGEEDKYTALPWYINVEQSGRYRIRAYYHDKPAGTPINTQYCAIKLGDKTYTENVYGRASYCEIVVDAQAGQQKVSAWFANDRVQLTHEKAAFYLYIEYLGH</sequence>
<dbReference type="SUPFAM" id="SSF53649">
    <property type="entry name" value="Alkaline phosphatase-like"/>
    <property type="match status" value="1"/>
</dbReference>
<dbReference type="RefSeq" id="WP_350400933.1">
    <property type="nucleotide sequence ID" value="NZ_JBELOE010000102.1"/>
</dbReference>
<feature type="chain" id="PRO_5046003477" evidence="5">
    <location>
        <begin position="31"/>
        <end position="657"/>
    </location>
</feature>
<keyword evidence="2" id="KW-0479">Metal-binding</keyword>
<protein>
    <submittedName>
        <fullName evidence="7">Arylsulfatase</fullName>
    </submittedName>
</protein>
<keyword evidence="8" id="KW-1185">Reference proteome</keyword>
<dbReference type="Proteomes" id="UP001467690">
    <property type="component" value="Unassembled WGS sequence"/>
</dbReference>
<evidence type="ECO:0000259" key="6">
    <source>
        <dbReference type="Pfam" id="PF00884"/>
    </source>
</evidence>
<dbReference type="CDD" id="cd16146">
    <property type="entry name" value="ARS_like"/>
    <property type="match status" value="1"/>
</dbReference>
<reference evidence="7 8" key="1">
    <citation type="submission" date="2024-06" db="EMBL/GenBank/DDBJ databases">
        <authorList>
            <person name="Chen R.Y."/>
        </authorList>
    </citation>
    <scope>NUCLEOTIDE SEQUENCE [LARGE SCALE GENOMIC DNA]</scope>
    <source>
        <strain evidence="7 8">D2</strain>
    </source>
</reference>
<accession>A0ABV1REC5</accession>
<dbReference type="InterPro" id="IPR050738">
    <property type="entry name" value="Sulfatase"/>
</dbReference>
<dbReference type="PROSITE" id="PS00523">
    <property type="entry name" value="SULFATASE_1"/>
    <property type="match status" value="1"/>
</dbReference>
<evidence type="ECO:0000313" key="7">
    <source>
        <dbReference type="EMBL" id="MER2491264.1"/>
    </source>
</evidence>
<organism evidence="7 8">
    <name type="scientific">Catenovulum sediminis</name>
    <dbReference type="NCBI Taxonomy" id="1740262"/>
    <lineage>
        <taxon>Bacteria</taxon>
        <taxon>Pseudomonadati</taxon>
        <taxon>Pseudomonadota</taxon>
        <taxon>Gammaproteobacteria</taxon>
        <taxon>Alteromonadales</taxon>
        <taxon>Alteromonadaceae</taxon>
        <taxon>Catenovulum</taxon>
    </lineage>
</organism>
<evidence type="ECO:0000256" key="3">
    <source>
        <dbReference type="ARBA" id="ARBA00022801"/>
    </source>
</evidence>
<dbReference type="Gene3D" id="3.40.720.10">
    <property type="entry name" value="Alkaline Phosphatase, subunit A"/>
    <property type="match status" value="1"/>
</dbReference>
<dbReference type="Pfam" id="PF00884">
    <property type="entry name" value="Sulfatase"/>
    <property type="match status" value="1"/>
</dbReference>
<evidence type="ECO:0000256" key="2">
    <source>
        <dbReference type="ARBA" id="ARBA00022723"/>
    </source>
</evidence>